<proteinExistence type="predicted"/>
<sequence>MAEGEKTRLIAWSTELRAVHQRLREALRVTRAALDGGAANDPIAPDLLLFCHGFCTALTGHHQGEDRELFPAIAAAHPELRETLRKLTHDHTMIGQLMADLQAAVERDGSPAALRRHLEGIAAIMESHFRYEERQLLAVLESLALDADPHDVLGPL</sequence>
<reference evidence="2" key="1">
    <citation type="submission" date="2020-08" db="EMBL/GenBank/DDBJ databases">
        <title>Whole genome shotgun sequence of Actinocatenispora sera NBRC 101916.</title>
        <authorList>
            <person name="Komaki H."/>
            <person name="Tamura T."/>
        </authorList>
    </citation>
    <scope>NUCLEOTIDE SEQUENCE</scope>
    <source>
        <strain evidence="2">NBRC 101916</strain>
    </source>
</reference>
<protein>
    <recommendedName>
        <fullName evidence="1">Hemerythrin-like domain-containing protein</fullName>
    </recommendedName>
</protein>
<dbReference type="OrthoDB" id="8225825at2"/>
<dbReference type="InterPro" id="IPR012312">
    <property type="entry name" value="Hemerythrin-like"/>
</dbReference>
<dbReference type="RefSeq" id="WP_030447041.1">
    <property type="nucleotide sequence ID" value="NZ_AP023354.1"/>
</dbReference>
<dbReference type="KEGG" id="aser:Asera_61450"/>
<gene>
    <name evidence="2" type="ORF">Asera_61450</name>
</gene>
<name>A0A810L9W6_9ACTN</name>
<evidence type="ECO:0000313" key="2">
    <source>
        <dbReference type="EMBL" id="BCJ32037.1"/>
    </source>
</evidence>
<dbReference type="AlphaFoldDB" id="A0A810L9W6"/>
<dbReference type="Proteomes" id="UP000680750">
    <property type="component" value="Chromosome"/>
</dbReference>
<evidence type="ECO:0000313" key="3">
    <source>
        <dbReference type="Proteomes" id="UP000680750"/>
    </source>
</evidence>
<keyword evidence="3" id="KW-1185">Reference proteome</keyword>
<evidence type="ECO:0000259" key="1">
    <source>
        <dbReference type="Pfam" id="PF01814"/>
    </source>
</evidence>
<dbReference type="Gene3D" id="1.20.120.520">
    <property type="entry name" value="nmb1532 protein domain like"/>
    <property type="match status" value="1"/>
</dbReference>
<accession>A0A810L9W6</accession>
<feature type="domain" description="Hemerythrin-like" evidence="1">
    <location>
        <begin position="15"/>
        <end position="139"/>
    </location>
</feature>
<organism evidence="2 3">
    <name type="scientific">Actinocatenispora sera</name>
    <dbReference type="NCBI Taxonomy" id="390989"/>
    <lineage>
        <taxon>Bacteria</taxon>
        <taxon>Bacillati</taxon>
        <taxon>Actinomycetota</taxon>
        <taxon>Actinomycetes</taxon>
        <taxon>Micromonosporales</taxon>
        <taxon>Micromonosporaceae</taxon>
        <taxon>Actinocatenispora</taxon>
    </lineage>
</organism>
<dbReference type="EMBL" id="AP023354">
    <property type="protein sequence ID" value="BCJ32037.1"/>
    <property type="molecule type" value="Genomic_DNA"/>
</dbReference>
<dbReference type="Pfam" id="PF01814">
    <property type="entry name" value="Hemerythrin"/>
    <property type="match status" value="1"/>
</dbReference>